<evidence type="ECO:0000256" key="4">
    <source>
        <dbReference type="ARBA" id="ARBA00022833"/>
    </source>
</evidence>
<feature type="region of interest" description="Disordered" evidence="5">
    <location>
        <begin position="1"/>
        <end position="26"/>
    </location>
</feature>
<comment type="caution">
    <text evidence="7">The sequence shown here is derived from an EMBL/GenBank/DDBJ whole genome shotgun (WGS) entry which is preliminary data.</text>
</comment>
<dbReference type="Pfam" id="PF18089">
    <property type="entry name" value="DAPG_hydrolase"/>
    <property type="match status" value="1"/>
</dbReference>
<gene>
    <name evidence="7" type="ORF">GTA08_BOTSDO09760</name>
</gene>
<dbReference type="Proteomes" id="UP000572817">
    <property type="component" value="Unassembled WGS sequence"/>
</dbReference>
<feature type="region of interest" description="Disordered" evidence="5">
    <location>
        <begin position="49"/>
        <end position="88"/>
    </location>
</feature>
<evidence type="ECO:0000256" key="2">
    <source>
        <dbReference type="ARBA" id="ARBA00022723"/>
    </source>
</evidence>
<dbReference type="EMBL" id="WWBZ02000073">
    <property type="protein sequence ID" value="KAF4301827.1"/>
    <property type="molecule type" value="Genomic_DNA"/>
</dbReference>
<dbReference type="InterPro" id="IPR041526">
    <property type="entry name" value="DAPG_hydrolase"/>
</dbReference>
<sequence>MPINRNNITTGLSSSLSPEPQRPQMSNKATMRLRNPFFVALGGTTTANAALHPRQLNTTASPGSSINTTAPVPLSQSTLSRNAAPPEEDTDQYYLGYRDADFARPFAKYWNPNVAAISDEVQKGVSESPKARPLAFPAQQAGNYMMRAGYLQMENGWSVGADGGVMIAVRTDIPAITGDMYDWWFGWHLVDSARYKLWNPVAHQYAWRWPDAVDWADKTLPQRYVGAFSQIDEYVGNEHNRLTIAFVEPGVLGFGERGAWAQEGVEAVVVARIMIGHATTLDGPEQYLVHQVRRKEDGTRELRSRFWLRVFTPQIAHDLLVHCNIEMTREFACFLTNIDEALELTVAGIEQI</sequence>
<dbReference type="GO" id="GO:0016787">
    <property type="term" value="F:hydrolase activity"/>
    <property type="evidence" value="ECO:0007669"/>
    <property type="project" value="UniProtKB-KW"/>
</dbReference>
<comment type="cofactor">
    <cofactor evidence="1">
        <name>Zn(2+)</name>
        <dbReference type="ChEBI" id="CHEBI:29105"/>
    </cofactor>
</comment>
<organism evidence="7 8">
    <name type="scientific">Botryosphaeria dothidea</name>
    <dbReference type="NCBI Taxonomy" id="55169"/>
    <lineage>
        <taxon>Eukaryota</taxon>
        <taxon>Fungi</taxon>
        <taxon>Dikarya</taxon>
        <taxon>Ascomycota</taxon>
        <taxon>Pezizomycotina</taxon>
        <taxon>Dothideomycetes</taxon>
        <taxon>Dothideomycetes incertae sedis</taxon>
        <taxon>Botryosphaeriales</taxon>
        <taxon>Botryosphaeriaceae</taxon>
        <taxon>Botryosphaeria</taxon>
    </lineage>
</organism>
<name>A0A8H4N3K1_9PEZI</name>
<feature type="compositionally biased region" description="Polar residues" evidence="5">
    <location>
        <begin position="55"/>
        <end position="81"/>
    </location>
</feature>
<feature type="domain" description="DAPG hydrolase PhiG" evidence="6">
    <location>
        <begin position="143"/>
        <end position="308"/>
    </location>
</feature>
<dbReference type="AlphaFoldDB" id="A0A8H4N3K1"/>
<keyword evidence="4" id="KW-0862">Zinc</keyword>
<evidence type="ECO:0000256" key="1">
    <source>
        <dbReference type="ARBA" id="ARBA00001947"/>
    </source>
</evidence>
<evidence type="ECO:0000313" key="8">
    <source>
        <dbReference type="Proteomes" id="UP000572817"/>
    </source>
</evidence>
<proteinExistence type="predicted"/>
<accession>A0A8H4N3K1</accession>
<keyword evidence="8" id="KW-1185">Reference proteome</keyword>
<dbReference type="GO" id="GO:0046872">
    <property type="term" value="F:metal ion binding"/>
    <property type="evidence" value="ECO:0007669"/>
    <property type="project" value="UniProtKB-KW"/>
</dbReference>
<keyword evidence="3" id="KW-0378">Hydrolase</keyword>
<evidence type="ECO:0000256" key="3">
    <source>
        <dbReference type="ARBA" id="ARBA00022801"/>
    </source>
</evidence>
<evidence type="ECO:0000313" key="7">
    <source>
        <dbReference type="EMBL" id="KAF4301827.1"/>
    </source>
</evidence>
<dbReference type="OrthoDB" id="3335931at2759"/>
<protein>
    <recommendedName>
        <fullName evidence="6">DAPG hydrolase PhiG domain-containing protein</fullName>
    </recommendedName>
</protein>
<keyword evidence="2" id="KW-0479">Metal-binding</keyword>
<evidence type="ECO:0000259" key="6">
    <source>
        <dbReference type="Pfam" id="PF18089"/>
    </source>
</evidence>
<reference evidence="7" key="1">
    <citation type="submission" date="2020-04" db="EMBL/GenBank/DDBJ databases">
        <title>Genome Assembly and Annotation of Botryosphaeria dothidea sdau 11-99, a Latent Pathogen of Apple Fruit Ring Rot in China.</title>
        <authorList>
            <person name="Yu C."/>
            <person name="Diao Y."/>
            <person name="Lu Q."/>
            <person name="Zhao J."/>
            <person name="Cui S."/>
            <person name="Peng C."/>
            <person name="He B."/>
            <person name="Liu H."/>
        </authorList>
    </citation>
    <scope>NUCLEOTIDE SEQUENCE [LARGE SCALE GENOMIC DNA]</scope>
    <source>
        <strain evidence="7">Sdau11-99</strain>
    </source>
</reference>
<evidence type="ECO:0000256" key="5">
    <source>
        <dbReference type="SAM" id="MobiDB-lite"/>
    </source>
</evidence>